<protein>
    <recommendedName>
        <fullName evidence="3">DUF5615 domain-containing protein</fullName>
    </recommendedName>
</protein>
<dbReference type="EMBL" id="JAEQND010000004">
    <property type="protein sequence ID" value="MBL0425064.1"/>
    <property type="molecule type" value="Genomic_DNA"/>
</dbReference>
<proteinExistence type="predicted"/>
<gene>
    <name evidence="1" type="ORF">JI746_08090</name>
</gene>
<accession>A0ABS1JLJ5</accession>
<evidence type="ECO:0000313" key="2">
    <source>
        <dbReference type="Proteomes" id="UP000622707"/>
    </source>
</evidence>
<organism evidence="1 2">
    <name type="scientific">Ramlibacter alkalitolerans</name>
    <dbReference type="NCBI Taxonomy" id="2039631"/>
    <lineage>
        <taxon>Bacteria</taxon>
        <taxon>Pseudomonadati</taxon>
        <taxon>Pseudomonadota</taxon>
        <taxon>Betaproteobacteria</taxon>
        <taxon>Burkholderiales</taxon>
        <taxon>Comamonadaceae</taxon>
        <taxon>Ramlibacter</taxon>
    </lineage>
</organism>
<evidence type="ECO:0000313" key="1">
    <source>
        <dbReference type="EMBL" id="MBL0425064.1"/>
    </source>
</evidence>
<comment type="caution">
    <text evidence="1">The sequence shown here is derived from an EMBL/GenBank/DDBJ whole genome shotgun (WGS) entry which is preliminary data.</text>
</comment>
<name>A0ABS1JLJ5_9BURK</name>
<keyword evidence="2" id="KW-1185">Reference proteome</keyword>
<dbReference type="Proteomes" id="UP000622707">
    <property type="component" value="Unassembled WGS sequence"/>
</dbReference>
<evidence type="ECO:0008006" key="3">
    <source>
        <dbReference type="Google" id="ProtNLM"/>
    </source>
</evidence>
<sequence>MRVLFDQGTPAPLRHALVGHSVETAFDLGWGTLQNGALLAAAEAEGFEVLLTTDKNLKFQQNLAGRRLAVVVLSTTSWPRIRTATEKVLEAVECARPGSFTEVDVG</sequence>
<dbReference type="RefSeq" id="WP_201688311.1">
    <property type="nucleotide sequence ID" value="NZ_JAEQND010000004.1"/>
</dbReference>
<reference evidence="1 2" key="1">
    <citation type="journal article" date="2017" name="Int. J. Syst. Evol. Microbiol.">
        <title>Ramlibacter alkalitolerans sp. nov., alkali-tolerant bacterium isolated from soil of ginseng.</title>
        <authorList>
            <person name="Lee D.H."/>
            <person name="Cha C.J."/>
        </authorList>
    </citation>
    <scope>NUCLEOTIDE SEQUENCE [LARGE SCALE GENOMIC DNA]</scope>
    <source>
        <strain evidence="1 2">KACC 19305</strain>
    </source>
</reference>